<gene>
    <name evidence="2" type="ORF">ES815_03235</name>
</gene>
<accession>A0AAP9AG87</accession>
<dbReference type="RefSeq" id="WP_142486600.1">
    <property type="nucleotide sequence ID" value="NZ_CP035382.1"/>
</dbReference>
<evidence type="ECO:0008006" key="4">
    <source>
        <dbReference type="Google" id="ProtNLM"/>
    </source>
</evidence>
<dbReference type="EMBL" id="CP035382">
    <property type="protein sequence ID" value="QDK17376.1"/>
    <property type="molecule type" value="Genomic_DNA"/>
</dbReference>
<reference evidence="2 3" key="1">
    <citation type="submission" date="2019-01" db="EMBL/GenBank/DDBJ databases">
        <title>Florfenicol resistance in Enterobacteriaceae and whole-genome sequence analysis of florfenicol-resistant Leclercia adecarboxylata strain R25.</title>
        <authorList>
            <person name="Bao Q."/>
            <person name="Ying Y."/>
        </authorList>
    </citation>
    <scope>NUCLEOTIDE SEQUENCE [LARGE SCALE GENOMIC DNA]</scope>
    <source>
        <strain evidence="2 3">R25</strain>
    </source>
</reference>
<protein>
    <recommendedName>
        <fullName evidence="4">Lysozyme inhibitor</fullName>
    </recommendedName>
</protein>
<evidence type="ECO:0000256" key="1">
    <source>
        <dbReference type="SAM" id="SignalP"/>
    </source>
</evidence>
<evidence type="ECO:0000313" key="2">
    <source>
        <dbReference type="EMBL" id="QDK17376.1"/>
    </source>
</evidence>
<dbReference type="Proteomes" id="UP000317812">
    <property type="component" value="Chromosome"/>
</dbReference>
<evidence type="ECO:0000313" key="3">
    <source>
        <dbReference type="Proteomes" id="UP000317812"/>
    </source>
</evidence>
<organism evidence="2 3">
    <name type="scientific">Leclercia adecarboxylata</name>
    <dbReference type="NCBI Taxonomy" id="83655"/>
    <lineage>
        <taxon>Bacteria</taxon>
        <taxon>Pseudomonadati</taxon>
        <taxon>Pseudomonadota</taxon>
        <taxon>Gammaproteobacteria</taxon>
        <taxon>Enterobacterales</taxon>
        <taxon>Enterobacteriaceae</taxon>
        <taxon>Leclercia</taxon>
    </lineage>
</organism>
<proteinExistence type="predicted"/>
<keyword evidence="1" id="KW-0732">Signal</keyword>
<feature type="signal peptide" evidence="1">
    <location>
        <begin position="1"/>
        <end position="18"/>
    </location>
</feature>
<dbReference type="AlphaFoldDB" id="A0AAP9AG87"/>
<sequence>MKRLLIILLTLACFEASAKDAPLNGKESITHDYNCMGVSTGRAAVLTVQEYAGGANQILVAENAPKPITITLTAIDDQTRVSRQYKFKAPNGGEEILQISELTGLATTTMLHTLGYEAFTSLVCHEEK</sequence>
<name>A0AAP9AG87_9ENTR</name>
<feature type="chain" id="PRO_5042872493" description="Lysozyme inhibitor" evidence="1">
    <location>
        <begin position="19"/>
        <end position="128"/>
    </location>
</feature>